<dbReference type="GO" id="GO:0051301">
    <property type="term" value="P:cell division"/>
    <property type="evidence" value="ECO:0007669"/>
    <property type="project" value="UniProtKB-KW"/>
</dbReference>
<feature type="region of interest" description="Disordered" evidence="18">
    <location>
        <begin position="341"/>
        <end position="384"/>
    </location>
</feature>
<evidence type="ECO:0000256" key="4">
    <source>
        <dbReference type="ARBA" id="ARBA00018693"/>
    </source>
</evidence>
<feature type="region of interest" description="Disordered" evidence="18">
    <location>
        <begin position="1158"/>
        <end position="1179"/>
    </location>
</feature>
<dbReference type="Gene3D" id="3.20.20.70">
    <property type="entry name" value="Aldolase class I"/>
    <property type="match status" value="1"/>
</dbReference>
<dbReference type="Pfam" id="PF01207">
    <property type="entry name" value="Dus"/>
    <property type="match status" value="1"/>
</dbReference>
<comment type="subcellular location">
    <subcellularLocation>
        <location evidence="2">Nucleus</location>
    </subcellularLocation>
</comment>
<dbReference type="InterPro" id="IPR013785">
    <property type="entry name" value="Aldolase_TIM"/>
</dbReference>
<dbReference type="InterPro" id="IPR003395">
    <property type="entry name" value="RecF/RecN/SMC_N"/>
</dbReference>
<keyword evidence="7" id="KW-0288">FMN</keyword>
<dbReference type="Gene3D" id="3.30.70.1620">
    <property type="match status" value="1"/>
</dbReference>
<evidence type="ECO:0000313" key="22">
    <source>
        <dbReference type="Proteomes" id="UP000002729"/>
    </source>
</evidence>
<dbReference type="CDD" id="cd02801">
    <property type="entry name" value="DUS_like_FMN"/>
    <property type="match status" value="1"/>
</dbReference>
<dbReference type="EMBL" id="GL833136">
    <property type="protein sequence ID" value="EGB06251.1"/>
    <property type="molecule type" value="Genomic_DNA"/>
</dbReference>
<keyword evidence="11" id="KW-0067">ATP-binding</keyword>
<feature type="coiled-coil region" evidence="17">
    <location>
        <begin position="1284"/>
        <end position="1332"/>
    </location>
</feature>
<evidence type="ECO:0000256" key="9">
    <source>
        <dbReference type="ARBA" id="ARBA00022741"/>
    </source>
</evidence>
<sequence length="2222" mass="232895">MSDDAWAWWRSLGAPRYVCAPMVDQSERAFRAVARRHGVGLCYSPMLVASALGDASYRAAYLDAPDARDRPLFVQVGGSGEAFVAAAARVARAGGCDAVDVNLGCPQSCARRGGYGAFTDEDDAVALVAAVAAAVKPTRVTCKIRAVPERDAPLVPDRAATARYAARLAAAGASCVAVHARTREAKGRGAADWAVVAAVVAAVDVPVIGNGDVRTRRDADALIAETGCAAVMSAEALLADPRLFGDAAGGDAADACREYLRAARRDDAPPPVSWARAHVVAVLHAALAADGALAARVEAAPTLAALEDALPGAAGACAAAARGPTPDALAAVLARGRAERRRCKDARMRSSARVPAKRKADGPPSDRQFQPTAAAPAVSLGEQRRRRRPPAWAAVALVLMAFAARAGAAAAWLAATPARAAAAAYGAAAFSRFAASWPLYCTIPLTAGVFNALTNKLAVTMMFEPVRYRGRRPFGWQGIVPKAARRMGGDVADLLMRELLDVEAMVSRVDADHLAALLVDAPEVVELGVAACRKTFPSAPEGLVRATLTAPRLRRVAAATIRAVQANVTEAVDVRRLCVDRLCDDPRQLCDLFRRCGKPELDAVVTLGGWGGLLLGVFQMGAWALYPRAWTLALGGAFVGFATDWAALKILFSPVEPRKIGPLTVQGLFLRRQAEVSADFADFVAAELVAPEHLWRALLTGPRRAAVVDHVVAALRAELPGLVASAGDVPAQLAELADRGLAELAADPALTRPTEAYLARALDVETAVRDAMAALPPAKFERVLHPVFEQDEATLIAVGMTLGGLVGLAQVAPGVKYVARAREGVTDIDESAMDDDSNMPPTTAATPRLMIEKMVLENFKSYGGQREIGPFHKRFSSIVGPNGSGKSNVIDAMLFVFGKRAKKLRLNKVSELIHKSDTYPDLDWAKVSVHFADVIDLQDGTDAYEVVPGTEVVVSRTAYRDNGSKYQVDGKTATFQEVGKLLRKRGIDLDNNRFLILQGEVEQIAMMKPKAPSPHEEGLLEYLEDIIGSNSYVEPIEEASKDVDAKCEVRLEKLNRLRVAEKEREALSSAKAEAEAYVVAEDKIRRQRNTLYQVLRREAAANVALVGERHDELAGRLAEERAKRAAIETSLSGDKAEVAALTKEHAAAAKAAEKAAAKASDGARRDAELREAKKHQEAAARKLEHAAKKDAAVAEEKEGFVAEQERDELPRLNKKVATMSTKADEAEAALEAAREVCKAETTAAQKVLEAKTQADLAPVQDKLSEALSALREVQDELDLTLDGSTAAAKELEAVEAKLGKLEAQAGAKGEELEIHRAKVEALEGSAADLRAKVADGGALRAAADAAARDAAAAVQAVEDVKAALERGKQTKGAGAVGEVLKAAKGPLKAAGVCGRLGDLGAVDAAYDVAASTAADMLDHVVVETAAGGQKCIEFLREKKLGRANFVVLDQVKAPKPAGATPDGAPRLFDLVTPSHPKYAGAFYMALRDTLVAEDLDEAVKLAYRPDNSRWRVVTTDGKLIDTSGTMSGGGGKAKSGKITLTGGTGGVSRSAAAATGDEVTAKDVAAAEKASAAAAKKADKAAKALADGEDALKDALRQLKRLAELVVPTLEAELAAGADTRARLASRVGELRAAAEVSASTKQAAAKLEKALASKRKAADAAQAAFDAVDADVAELRAAVLDAGGQALKDAVAKAEITRALADDAANEVEAIGVAVKAAAKAGAKAAKARDKALADAAGLRAKLEAAEDEVAALAEAQGALDAAKDEALAACDAAADALAEKRRRLEALSSDADAIKAVEADIETQVDDYARALKENSTKAAHWTKELAKLAKEHAREVADFADVFADLAARAAEDAEDEAAAAEAAAEDAAADAAEDADAADADAPPAPPAEGAAEAEGEAAPPAPPAGAADPAALPVEADEALAELDKEEVKYAIALLEEERDGMKATVNLKTIAEYRAKQAEYFARLDELEQVTAARNAAREALEALRTKRLDEFMAGFGAITLKLKEMYQMITLGGDAELELVDSLDPFSEGIVFSVRPPKKSWKNIANLSGGEKTLSSLALVFALHHYKPTPLYVMDEIDAALDYKNVSIIANYIKDRCRSAQFVIISLRNNMFELADRLTGVYKTHNVTKTITISPDAFAATLAQARAPAAPSPLRDATNAAGSSLMFGGSAVGGALSKSGSSVTSSAVADAASARSASALAVPGVDGPLDELGML</sequence>
<feature type="compositionally biased region" description="Low complexity" evidence="18">
    <location>
        <begin position="1892"/>
        <end position="1914"/>
    </location>
</feature>
<dbReference type="InterPro" id="IPR035587">
    <property type="entry name" value="DUS-like_FMN-bd"/>
</dbReference>
<dbReference type="GeneID" id="20228512"/>
<organism evidence="22">
    <name type="scientific">Aureococcus anophagefferens</name>
    <name type="common">Harmful bloom alga</name>
    <dbReference type="NCBI Taxonomy" id="44056"/>
    <lineage>
        <taxon>Eukaryota</taxon>
        <taxon>Sar</taxon>
        <taxon>Stramenopiles</taxon>
        <taxon>Ochrophyta</taxon>
        <taxon>Pelagophyceae</taxon>
        <taxon>Pelagomonadales</taxon>
        <taxon>Pelagomonadaceae</taxon>
        <taxon>Aureococcus</taxon>
    </lineage>
</organism>
<keyword evidence="15" id="KW-0539">Nucleus</keyword>
<keyword evidence="22" id="KW-1185">Reference proteome</keyword>
<feature type="coiled-coil region" evidence="17">
    <location>
        <begin position="1216"/>
        <end position="1243"/>
    </location>
</feature>
<dbReference type="GO" id="GO:0005634">
    <property type="term" value="C:nucleus"/>
    <property type="evidence" value="ECO:0007669"/>
    <property type="project" value="UniProtKB-SubCell"/>
</dbReference>
<dbReference type="PANTHER" id="PTHR18937">
    <property type="entry name" value="STRUCTURAL MAINTENANCE OF CHROMOSOMES SMC FAMILY MEMBER"/>
    <property type="match status" value="1"/>
</dbReference>
<gene>
    <name evidence="21" type="ORF">AURANDRAFT_72033</name>
</gene>
<dbReference type="RefSeq" id="XP_009039198.1">
    <property type="nucleotide sequence ID" value="XM_009040950.1"/>
</dbReference>
<accession>F0YFI0</accession>
<keyword evidence="9" id="KW-0547">Nucleotide-binding</keyword>
<evidence type="ECO:0000256" key="19">
    <source>
        <dbReference type="SAM" id="Phobius"/>
    </source>
</evidence>
<dbReference type="FunFam" id="3.40.50.300:FF:000481">
    <property type="entry name" value="Structural maintenance of chromosomes 4"/>
    <property type="match status" value="1"/>
</dbReference>
<keyword evidence="19" id="KW-1133">Transmembrane helix</keyword>
<dbReference type="PROSITE" id="PS01136">
    <property type="entry name" value="UPF0034"/>
    <property type="match status" value="1"/>
</dbReference>
<evidence type="ECO:0000256" key="5">
    <source>
        <dbReference type="ARBA" id="ARBA00022618"/>
    </source>
</evidence>
<dbReference type="InterPro" id="IPR010935">
    <property type="entry name" value="SMC_hinge"/>
</dbReference>
<dbReference type="SUPFAM" id="SSF51395">
    <property type="entry name" value="FMN-linked oxidoreductases"/>
    <property type="match status" value="1"/>
</dbReference>
<keyword evidence="16" id="KW-0131">Cell cycle</keyword>
<evidence type="ECO:0000256" key="11">
    <source>
        <dbReference type="ARBA" id="ARBA00022840"/>
    </source>
</evidence>
<evidence type="ECO:0000256" key="7">
    <source>
        <dbReference type="ARBA" id="ARBA00022643"/>
    </source>
</evidence>
<evidence type="ECO:0000256" key="8">
    <source>
        <dbReference type="ARBA" id="ARBA00022694"/>
    </source>
</evidence>
<evidence type="ECO:0000313" key="21">
    <source>
        <dbReference type="EMBL" id="EGB06251.1"/>
    </source>
</evidence>
<feature type="domain" description="SMC hinge" evidence="20">
    <location>
        <begin position="1390"/>
        <end position="1502"/>
    </location>
</feature>
<keyword evidence="10" id="KW-0498">Mitosis</keyword>
<dbReference type="eggNOG" id="KOG0996">
    <property type="taxonomic scope" value="Eukaryota"/>
</dbReference>
<evidence type="ECO:0000256" key="12">
    <source>
        <dbReference type="ARBA" id="ARBA00023002"/>
    </source>
</evidence>
<evidence type="ECO:0000256" key="14">
    <source>
        <dbReference type="ARBA" id="ARBA00023067"/>
    </source>
</evidence>
<dbReference type="GO" id="GO:0007076">
    <property type="term" value="P:mitotic chromosome condensation"/>
    <property type="evidence" value="ECO:0007669"/>
    <property type="project" value="TreeGrafter"/>
</dbReference>
<dbReference type="Pfam" id="PF02463">
    <property type="entry name" value="SMC_N"/>
    <property type="match status" value="1"/>
</dbReference>
<dbReference type="Pfam" id="PF06470">
    <property type="entry name" value="SMC_hinge"/>
    <property type="match status" value="1"/>
</dbReference>
<evidence type="ECO:0000256" key="18">
    <source>
        <dbReference type="SAM" id="MobiDB-lite"/>
    </source>
</evidence>
<evidence type="ECO:0000259" key="20">
    <source>
        <dbReference type="SMART" id="SM00968"/>
    </source>
</evidence>
<evidence type="ECO:0000256" key="1">
    <source>
        <dbReference type="ARBA" id="ARBA00001917"/>
    </source>
</evidence>
<comment type="similarity">
    <text evidence="3">Belongs to the SMC family. SMC4 subfamily.</text>
</comment>
<dbReference type="GO" id="GO:0050660">
    <property type="term" value="F:flavin adenine dinucleotide binding"/>
    <property type="evidence" value="ECO:0007669"/>
    <property type="project" value="InterPro"/>
</dbReference>
<dbReference type="InterPro" id="IPR018517">
    <property type="entry name" value="tRNA_hU_synthase_CS"/>
</dbReference>
<feature type="transmembrane region" description="Helical" evidence="19">
    <location>
        <begin position="603"/>
        <end position="626"/>
    </location>
</feature>
<keyword evidence="8" id="KW-0819">tRNA processing</keyword>
<keyword evidence="19" id="KW-0472">Membrane</keyword>
<feature type="transmembrane region" description="Helical" evidence="19">
    <location>
        <begin position="435"/>
        <end position="453"/>
    </location>
</feature>
<dbReference type="OrthoDB" id="5575062at2759"/>
<dbReference type="InterPro" id="IPR027417">
    <property type="entry name" value="P-loop_NTPase"/>
</dbReference>
<evidence type="ECO:0000256" key="17">
    <source>
        <dbReference type="SAM" id="Coils"/>
    </source>
</evidence>
<evidence type="ECO:0000256" key="6">
    <source>
        <dbReference type="ARBA" id="ARBA00022630"/>
    </source>
</evidence>
<reference evidence="21 22" key="1">
    <citation type="journal article" date="2011" name="Proc. Natl. Acad. Sci. U.S.A.">
        <title>Niche of harmful alga Aureococcus anophagefferens revealed through ecogenomics.</title>
        <authorList>
            <person name="Gobler C.J."/>
            <person name="Berry D.L."/>
            <person name="Dyhrman S.T."/>
            <person name="Wilhelm S.W."/>
            <person name="Salamov A."/>
            <person name="Lobanov A.V."/>
            <person name="Zhang Y."/>
            <person name="Collier J.L."/>
            <person name="Wurch L.L."/>
            <person name="Kustka A.B."/>
            <person name="Dill B.D."/>
            <person name="Shah M."/>
            <person name="VerBerkmoes N.C."/>
            <person name="Kuo A."/>
            <person name="Terry A."/>
            <person name="Pangilinan J."/>
            <person name="Lindquist E.A."/>
            <person name="Lucas S."/>
            <person name="Paulsen I.T."/>
            <person name="Hattenrath-Lehmann T.K."/>
            <person name="Talmage S.C."/>
            <person name="Walker E.A."/>
            <person name="Koch F."/>
            <person name="Burson A.M."/>
            <person name="Marcoval M.A."/>
            <person name="Tang Y.Z."/>
            <person name="Lecleir G.R."/>
            <person name="Coyne K.J."/>
            <person name="Berg G.M."/>
            <person name="Bertrand E.M."/>
            <person name="Saito M.A."/>
            <person name="Gladyshev V.N."/>
            <person name="Grigoriev I.V."/>
        </authorList>
    </citation>
    <scope>NUCLEOTIDE SEQUENCE [LARGE SCALE GENOMIC DNA]</scope>
    <source>
        <strain evidence="22">CCMP 1984</strain>
    </source>
</reference>
<dbReference type="Gene3D" id="1.20.1060.20">
    <property type="match status" value="1"/>
</dbReference>
<dbReference type="SUPFAM" id="SSF52540">
    <property type="entry name" value="P-loop containing nucleoside triphosphate hydrolases"/>
    <property type="match status" value="1"/>
</dbReference>
<evidence type="ECO:0000256" key="15">
    <source>
        <dbReference type="ARBA" id="ARBA00023242"/>
    </source>
</evidence>
<dbReference type="KEGG" id="aaf:AURANDRAFT_72033"/>
<protein>
    <recommendedName>
        <fullName evidence="4">Structural maintenance of chromosomes protein 4</fullName>
    </recommendedName>
</protein>
<dbReference type="GO" id="GO:0017150">
    <property type="term" value="F:tRNA dihydrouridine synthase activity"/>
    <property type="evidence" value="ECO:0007669"/>
    <property type="project" value="InterPro"/>
</dbReference>
<keyword evidence="5" id="KW-0132">Cell division</keyword>
<dbReference type="eggNOG" id="KOG2335">
    <property type="taxonomic scope" value="Eukaryota"/>
</dbReference>
<dbReference type="InterPro" id="IPR036277">
    <property type="entry name" value="SMC_hinge_sf"/>
</dbReference>
<comment type="cofactor">
    <cofactor evidence="1">
        <name>FMN</name>
        <dbReference type="ChEBI" id="CHEBI:58210"/>
    </cofactor>
</comment>
<dbReference type="FunCoup" id="F0YFI0">
    <property type="interactions" value="311"/>
</dbReference>
<keyword evidence="6" id="KW-0285">Flavoprotein</keyword>
<dbReference type="FunFam" id="3.40.50.300:FF:000585">
    <property type="entry name" value="Structural maintenance of chromosomes 4"/>
    <property type="match status" value="1"/>
</dbReference>
<keyword evidence="14" id="KW-0226">DNA condensation</keyword>
<dbReference type="GO" id="GO:0000796">
    <property type="term" value="C:condensin complex"/>
    <property type="evidence" value="ECO:0007669"/>
    <property type="project" value="TreeGrafter"/>
</dbReference>
<evidence type="ECO:0000256" key="2">
    <source>
        <dbReference type="ARBA" id="ARBA00004123"/>
    </source>
</evidence>
<keyword evidence="19" id="KW-0812">Transmembrane</keyword>
<dbReference type="PANTHER" id="PTHR18937:SF172">
    <property type="entry name" value="STRUCTURAL MAINTENANCE OF CHROMOSOMES PROTEIN"/>
    <property type="match status" value="1"/>
</dbReference>
<dbReference type="Proteomes" id="UP000002729">
    <property type="component" value="Unassembled WGS sequence"/>
</dbReference>
<keyword evidence="12" id="KW-0560">Oxidoreductase</keyword>
<feature type="coiled-coil region" evidence="17">
    <location>
        <begin position="1956"/>
        <end position="1993"/>
    </location>
</feature>
<feature type="transmembrane region" description="Helical" evidence="19">
    <location>
        <begin position="391"/>
        <end position="415"/>
    </location>
</feature>
<dbReference type="SUPFAM" id="SSF75553">
    <property type="entry name" value="Smc hinge domain"/>
    <property type="match status" value="1"/>
</dbReference>
<evidence type="ECO:0000256" key="13">
    <source>
        <dbReference type="ARBA" id="ARBA00023054"/>
    </source>
</evidence>
<feature type="coiled-coil region" evidence="17">
    <location>
        <begin position="1730"/>
        <end position="1799"/>
    </location>
</feature>
<dbReference type="GO" id="GO:0005524">
    <property type="term" value="F:ATP binding"/>
    <property type="evidence" value="ECO:0007669"/>
    <property type="project" value="UniProtKB-KW"/>
</dbReference>
<evidence type="ECO:0000256" key="3">
    <source>
        <dbReference type="ARBA" id="ARBA00006005"/>
    </source>
</evidence>
<evidence type="ECO:0000256" key="10">
    <source>
        <dbReference type="ARBA" id="ARBA00022776"/>
    </source>
</evidence>
<dbReference type="Gene3D" id="3.40.50.300">
    <property type="entry name" value="P-loop containing nucleotide triphosphate hydrolases"/>
    <property type="match status" value="2"/>
</dbReference>
<feature type="region of interest" description="Disordered" evidence="18">
    <location>
        <begin position="1857"/>
        <end position="1914"/>
    </location>
</feature>
<dbReference type="SMART" id="SM00968">
    <property type="entry name" value="SMC_hinge"/>
    <property type="match status" value="1"/>
</dbReference>
<name>F0YFI0_AURAN</name>
<keyword evidence="13 17" id="KW-0175">Coiled coil</keyword>
<dbReference type="InParanoid" id="F0YFI0"/>
<proteinExistence type="inferred from homology"/>
<evidence type="ECO:0000256" key="16">
    <source>
        <dbReference type="ARBA" id="ARBA00023306"/>
    </source>
</evidence>
<feature type="compositionally biased region" description="Acidic residues" evidence="18">
    <location>
        <begin position="1857"/>
        <end position="1883"/>
    </location>
</feature>